<dbReference type="SUPFAM" id="SSF90002">
    <property type="entry name" value="Hypothetical protein YjiA, C-terminal domain"/>
    <property type="match status" value="1"/>
</dbReference>
<name>A0A226WQU8_CABSO</name>
<protein>
    <submittedName>
        <fullName evidence="8">Metal chaperone involved in Zn homeostasis</fullName>
    </submittedName>
</protein>
<dbReference type="SUPFAM" id="SSF52540">
    <property type="entry name" value="P-loop containing nucleoside triphosphate hydrolases"/>
    <property type="match status" value="1"/>
</dbReference>
<dbReference type="Proteomes" id="UP000214720">
    <property type="component" value="Unassembled WGS sequence"/>
</dbReference>
<feature type="domain" description="CobW C-terminal" evidence="7">
    <location>
        <begin position="240"/>
        <end position="332"/>
    </location>
</feature>
<dbReference type="InterPro" id="IPR051316">
    <property type="entry name" value="Zinc-reg_GTPase_activator"/>
</dbReference>
<comment type="catalytic activity">
    <reaction evidence="6">
        <text>GTP + H2O = GDP + phosphate + H(+)</text>
        <dbReference type="Rhea" id="RHEA:19669"/>
        <dbReference type="ChEBI" id="CHEBI:15377"/>
        <dbReference type="ChEBI" id="CHEBI:15378"/>
        <dbReference type="ChEBI" id="CHEBI:37565"/>
        <dbReference type="ChEBI" id="CHEBI:43474"/>
        <dbReference type="ChEBI" id="CHEBI:58189"/>
    </reaction>
    <physiologicalReaction direction="left-to-right" evidence="6">
        <dbReference type="Rhea" id="RHEA:19670"/>
    </physiologicalReaction>
</comment>
<dbReference type="Gene3D" id="3.40.50.300">
    <property type="entry name" value="P-loop containing nucleotide triphosphate hydrolases"/>
    <property type="match status" value="1"/>
</dbReference>
<sequence>MGRDIPGDAVLCDVLTGYLGSGKTTLLNRYLRGSEASGTAVIVNEIGAIGVDHLILGEVSDNVVLLDSGCLCCSLTGSLRETLLDLYLQAERINISLKKVVIETTGLAEPLPILHALIGDRMLKERFALRCVIVTVDGQQALEQLANRKETARQVAVADVLVITKADLASPTTLEALKVALSAINGCAAQIDSSSPGAVNEAFDTSLENHNFIRQTLQIGQGPYLERSHRVSLGGQPIGAESFWISEPTTWPGIAAWWNLLVTHYGKNLLRCKGLLSLADQPSIVLLQGVGTYLHKPEMLGAWPGGDDRARLTVIGEGLDRQWLASSLRALRLVEPGLLPTTLAELDQLGT</sequence>
<comment type="similarity">
    <text evidence="4">Belongs to the SIMIBI class G3E GTPase family. ZNG1 subfamily.</text>
</comment>
<organism evidence="8 9">
    <name type="scientific">Caballeronia sordidicola</name>
    <name type="common">Burkholderia sordidicola</name>
    <dbReference type="NCBI Taxonomy" id="196367"/>
    <lineage>
        <taxon>Bacteria</taxon>
        <taxon>Pseudomonadati</taxon>
        <taxon>Pseudomonadota</taxon>
        <taxon>Betaproteobacteria</taxon>
        <taxon>Burkholderiales</taxon>
        <taxon>Burkholderiaceae</taxon>
        <taxon>Caballeronia</taxon>
    </lineage>
</organism>
<dbReference type="Pfam" id="PF07683">
    <property type="entry name" value="CobW_C"/>
    <property type="match status" value="1"/>
</dbReference>
<proteinExistence type="inferred from homology"/>
<evidence type="ECO:0000256" key="4">
    <source>
        <dbReference type="ARBA" id="ARBA00034320"/>
    </source>
</evidence>
<evidence type="ECO:0000313" key="9">
    <source>
        <dbReference type="Proteomes" id="UP000214720"/>
    </source>
</evidence>
<evidence type="ECO:0000256" key="5">
    <source>
        <dbReference type="ARBA" id="ARBA00045658"/>
    </source>
</evidence>
<dbReference type="Gene3D" id="3.30.1220.10">
    <property type="entry name" value="CobW-like, C-terminal domain"/>
    <property type="match status" value="1"/>
</dbReference>
<dbReference type="RefSeq" id="WP_089165082.1">
    <property type="nucleotide sequence ID" value="NZ_MTHB01000256.1"/>
</dbReference>
<dbReference type="EMBL" id="MTHB01000256">
    <property type="protein sequence ID" value="OXC73179.1"/>
    <property type="molecule type" value="Genomic_DNA"/>
</dbReference>
<keyword evidence="3" id="KW-0143">Chaperone</keyword>
<comment type="caution">
    <text evidence="8">The sequence shown here is derived from an EMBL/GenBank/DDBJ whole genome shotgun (WGS) entry which is preliminary data.</text>
</comment>
<keyword evidence="1" id="KW-0547">Nucleotide-binding</keyword>
<evidence type="ECO:0000256" key="3">
    <source>
        <dbReference type="ARBA" id="ARBA00023186"/>
    </source>
</evidence>
<dbReference type="SMART" id="SM00833">
    <property type="entry name" value="CobW_C"/>
    <property type="match status" value="1"/>
</dbReference>
<dbReference type="InterPro" id="IPR027417">
    <property type="entry name" value="P-loop_NTPase"/>
</dbReference>
<evidence type="ECO:0000256" key="1">
    <source>
        <dbReference type="ARBA" id="ARBA00022741"/>
    </source>
</evidence>
<evidence type="ECO:0000256" key="6">
    <source>
        <dbReference type="ARBA" id="ARBA00049117"/>
    </source>
</evidence>
<dbReference type="InterPro" id="IPR036627">
    <property type="entry name" value="CobW-likC_sf"/>
</dbReference>
<evidence type="ECO:0000313" key="8">
    <source>
        <dbReference type="EMBL" id="OXC73179.1"/>
    </source>
</evidence>
<evidence type="ECO:0000259" key="7">
    <source>
        <dbReference type="SMART" id="SM00833"/>
    </source>
</evidence>
<accession>A0A226WQU8</accession>
<dbReference type="CDD" id="cd03112">
    <property type="entry name" value="CobW-like"/>
    <property type="match status" value="1"/>
</dbReference>
<dbReference type="InterPro" id="IPR003495">
    <property type="entry name" value="CobW/HypB/UreG_nucleotide-bd"/>
</dbReference>
<gene>
    <name evidence="8" type="ORF">BSU04_38200</name>
</gene>
<dbReference type="GO" id="GO:0005737">
    <property type="term" value="C:cytoplasm"/>
    <property type="evidence" value="ECO:0007669"/>
    <property type="project" value="TreeGrafter"/>
</dbReference>
<dbReference type="InterPro" id="IPR011629">
    <property type="entry name" value="CobW-like_C"/>
</dbReference>
<dbReference type="PANTHER" id="PTHR13748">
    <property type="entry name" value="COBW-RELATED"/>
    <property type="match status" value="1"/>
</dbReference>
<evidence type="ECO:0000256" key="2">
    <source>
        <dbReference type="ARBA" id="ARBA00022801"/>
    </source>
</evidence>
<dbReference type="Pfam" id="PF02492">
    <property type="entry name" value="cobW"/>
    <property type="match status" value="1"/>
</dbReference>
<dbReference type="AlphaFoldDB" id="A0A226WQU8"/>
<keyword evidence="2" id="KW-0378">Hydrolase</keyword>
<dbReference type="GO" id="GO:0016787">
    <property type="term" value="F:hydrolase activity"/>
    <property type="evidence" value="ECO:0007669"/>
    <property type="project" value="UniProtKB-KW"/>
</dbReference>
<comment type="function">
    <text evidence="5">Zinc chaperone that directly transfers zinc cofactor to target proteins, thereby activating them. Zinc is transferred from the CXCC motif in the GTPase domain to the zinc binding site in target proteins in a process requiring GTP hydrolysis.</text>
</comment>
<dbReference type="GO" id="GO:0000166">
    <property type="term" value="F:nucleotide binding"/>
    <property type="evidence" value="ECO:0007669"/>
    <property type="project" value="UniProtKB-KW"/>
</dbReference>
<dbReference type="PANTHER" id="PTHR13748:SF62">
    <property type="entry name" value="COBW DOMAIN-CONTAINING PROTEIN"/>
    <property type="match status" value="1"/>
</dbReference>
<dbReference type="OrthoDB" id="9808822at2"/>
<reference evidence="9" key="1">
    <citation type="submission" date="2017-01" db="EMBL/GenBank/DDBJ databases">
        <title>Genome Analysis of Deinococcus marmoris KOPRI26562.</title>
        <authorList>
            <person name="Kim J.H."/>
            <person name="Oh H.-M."/>
        </authorList>
    </citation>
    <scope>NUCLEOTIDE SEQUENCE [LARGE SCALE GENOMIC DNA]</scope>
    <source>
        <strain evidence="9">PAMC 26633</strain>
    </source>
</reference>